<dbReference type="AlphaFoldDB" id="A0A9W6QSB4"/>
<dbReference type="InterPro" id="IPR029068">
    <property type="entry name" value="Glyas_Bleomycin-R_OHBP_Dase"/>
</dbReference>
<evidence type="ECO:0000313" key="3">
    <source>
        <dbReference type="Proteomes" id="UP001165042"/>
    </source>
</evidence>
<dbReference type="EMBL" id="BSSD01000007">
    <property type="protein sequence ID" value="GLW93699.1"/>
    <property type="molecule type" value="Genomic_DNA"/>
</dbReference>
<evidence type="ECO:0000313" key="2">
    <source>
        <dbReference type="EMBL" id="GLW93699.1"/>
    </source>
</evidence>
<dbReference type="Proteomes" id="UP001165042">
    <property type="component" value="Unassembled WGS sequence"/>
</dbReference>
<dbReference type="Gene3D" id="3.10.180.10">
    <property type="entry name" value="2,3-Dihydroxybiphenyl 1,2-Dioxygenase, domain 1"/>
    <property type="match status" value="1"/>
</dbReference>
<organism evidence="2 3">
    <name type="scientific">Actinokineospora globicatena</name>
    <dbReference type="NCBI Taxonomy" id="103729"/>
    <lineage>
        <taxon>Bacteria</taxon>
        <taxon>Bacillati</taxon>
        <taxon>Actinomycetota</taxon>
        <taxon>Actinomycetes</taxon>
        <taxon>Pseudonocardiales</taxon>
        <taxon>Pseudonocardiaceae</taxon>
        <taxon>Actinokineospora</taxon>
    </lineage>
</organism>
<protein>
    <submittedName>
        <fullName evidence="2">Glyoxalase</fullName>
    </submittedName>
</protein>
<gene>
    <name evidence="2" type="ORF">Aglo03_45150</name>
</gene>
<dbReference type="InterPro" id="IPR004360">
    <property type="entry name" value="Glyas_Fos-R_dOase_dom"/>
</dbReference>
<dbReference type="Pfam" id="PF00903">
    <property type="entry name" value="Glyoxalase"/>
    <property type="match status" value="1"/>
</dbReference>
<comment type="caution">
    <text evidence="2">The sequence shown here is derived from an EMBL/GenBank/DDBJ whole genome shotgun (WGS) entry which is preliminary data.</text>
</comment>
<dbReference type="InterPro" id="IPR037523">
    <property type="entry name" value="VOC_core"/>
</dbReference>
<name>A0A9W6QSB4_9PSEU</name>
<feature type="domain" description="VOC" evidence="1">
    <location>
        <begin position="3"/>
        <end position="113"/>
    </location>
</feature>
<reference evidence="2" key="1">
    <citation type="submission" date="2023-02" db="EMBL/GenBank/DDBJ databases">
        <title>Actinokineospora globicatena NBRC 15670.</title>
        <authorList>
            <person name="Ichikawa N."/>
            <person name="Sato H."/>
            <person name="Tonouchi N."/>
        </authorList>
    </citation>
    <scope>NUCLEOTIDE SEQUENCE</scope>
    <source>
        <strain evidence="2">NBRC 15670</strain>
    </source>
</reference>
<proteinExistence type="predicted"/>
<sequence>MEFLSSRVIIHPRDPERSLAFYRDTLGLAVFREFPGGTVFFLGNGHLELSGRGDREASPDVALWVQVRDIAEAAAELRGRGVEFEQEPRLQPWGLHEAWLADPDGVRIVLVEVPPGHPMRLDSREPG</sequence>
<dbReference type="SUPFAM" id="SSF54593">
    <property type="entry name" value="Glyoxalase/Bleomycin resistance protein/Dihydroxybiphenyl dioxygenase"/>
    <property type="match status" value="1"/>
</dbReference>
<accession>A0A9W6QSB4</accession>
<evidence type="ECO:0000259" key="1">
    <source>
        <dbReference type="PROSITE" id="PS51819"/>
    </source>
</evidence>
<dbReference type="RefSeq" id="WP_285612001.1">
    <property type="nucleotide sequence ID" value="NZ_BSSD01000007.1"/>
</dbReference>
<keyword evidence="3" id="KW-1185">Reference proteome</keyword>
<dbReference type="PROSITE" id="PS51819">
    <property type="entry name" value="VOC"/>
    <property type="match status" value="1"/>
</dbReference>